<dbReference type="STRING" id="1470563.SAMN05444000_1041"/>
<name>A0A1M6F8R1_9RHOB</name>
<evidence type="ECO:0000313" key="2">
    <source>
        <dbReference type="EMBL" id="SHI93989.1"/>
    </source>
</evidence>
<dbReference type="AlphaFoldDB" id="A0A1M6F8R1"/>
<dbReference type="InterPro" id="IPR000792">
    <property type="entry name" value="Tscrpt_reg_LuxR_C"/>
</dbReference>
<reference evidence="3" key="1">
    <citation type="submission" date="2016-11" db="EMBL/GenBank/DDBJ databases">
        <authorList>
            <person name="Varghese N."/>
            <person name="Submissions S."/>
        </authorList>
    </citation>
    <scope>NUCLEOTIDE SEQUENCE [LARGE SCALE GENOMIC DNA]</scope>
    <source>
        <strain evidence="3">DSM 100564</strain>
    </source>
</reference>
<dbReference type="InterPro" id="IPR036388">
    <property type="entry name" value="WH-like_DNA-bd_sf"/>
</dbReference>
<feature type="domain" description="HTH luxR-type" evidence="1">
    <location>
        <begin position="165"/>
        <end position="230"/>
    </location>
</feature>
<accession>A0A1M6F8R1</accession>
<organism evidence="2 3">
    <name type="scientific">Shimia gijangensis</name>
    <dbReference type="NCBI Taxonomy" id="1470563"/>
    <lineage>
        <taxon>Bacteria</taxon>
        <taxon>Pseudomonadati</taxon>
        <taxon>Pseudomonadota</taxon>
        <taxon>Alphaproteobacteria</taxon>
        <taxon>Rhodobacterales</taxon>
        <taxon>Roseobacteraceae</taxon>
    </lineage>
</organism>
<dbReference type="CDD" id="cd06170">
    <property type="entry name" value="LuxR_C_like"/>
    <property type="match status" value="1"/>
</dbReference>
<dbReference type="Proteomes" id="UP000183982">
    <property type="component" value="Unassembled WGS sequence"/>
</dbReference>
<dbReference type="EMBL" id="FQZQ01000004">
    <property type="protein sequence ID" value="SHI93989.1"/>
    <property type="molecule type" value="Genomic_DNA"/>
</dbReference>
<dbReference type="GO" id="GO:0003677">
    <property type="term" value="F:DNA binding"/>
    <property type="evidence" value="ECO:0007669"/>
    <property type="project" value="UniProtKB-KW"/>
</dbReference>
<sequence>MRYIRQTADIANVGAFYVPDMSRPAPVLSIWAGDMSGYWFNRNAKAILSNKALQDDIIRRIRAAEIDGLAIERWRPSPDDPRAPIYVRDGVIERITVSSRFEGGGFLSFYLRGKNAGWLNEDEVARLSGILPLVHELIGLRHRIIGSEAFHYSLESRVSALKERGVGHFGSLSPREAEVCDMVLKGISVAGTALALGISDNSVRTLRRRAYAKLGVTSAMQIAALVLNDMV</sequence>
<evidence type="ECO:0000313" key="3">
    <source>
        <dbReference type="Proteomes" id="UP000183982"/>
    </source>
</evidence>
<dbReference type="SUPFAM" id="SSF46894">
    <property type="entry name" value="C-terminal effector domain of the bipartite response regulators"/>
    <property type="match status" value="1"/>
</dbReference>
<dbReference type="InterPro" id="IPR016032">
    <property type="entry name" value="Sig_transdc_resp-reg_C-effctor"/>
</dbReference>
<dbReference type="Pfam" id="PF00196">
    <property type="entry name" value="GerE"/>
    <property type="match status" value="1"/>
</dbReference>
<dbReference type="PROSITE" id="PS50043">
    <property type="entry name" value="HTH_LUXR_2"/>
    <property type="match status" value="1"/>
</dbReference>
<dbReference type="Gene3D" id="1.10.10.10">
    <property type="entry name" value="Winged helix-like DNA-binding domain superfamily/Winged helix DNA-binding domain"/>
    <property type="match status" value="1"/>
</dbReference>
<keyword evidence="2" id="KW-0238">DNA-binding</keyword>
<dbReference type="SMART" id="SM00421">
    <property type="entry name" value="HTH_LUXR"/>
    <property type="match status" value="1"/>
</dbReference>
<gene>
    <name evidence="2" type="ORF">SAMN05444000_1041</name>
</gene>
<keyword evidence="3" id="KW-1185">Reference proteome</keyword>
<proteinExistence type="predicted"/>
<evidence type="ECO:0000259" key="1">
    <source>
        <dbReference type="PROSITE" id="PS50043"/>
    </source>
</evidence>
<protein>
    <submittedName>
        <fullName evidence="2">DNA-binding transcriptional regulator, CsgD family</fullName>
    </submittedName>
</protein>
<dbReference type="GO" id="GO:0006355">
    <property type="term" value="P:regulation of DNA-templated transcription"/>
    <property type="evidence" value="ECO:0007669"/>
    <property type="project" value="InterPro"/>
</dbReference>